<dbReference type="EMBL" id="CAJNOQ010035099">
    <property type="protein sequence ID" value="CAF1597971.1"/>
    <property type="molecule type" value="Genomic_DNA"/>
</dbReference>
<feature type="non-terminal residue" evidence="2">
    <location>
        <position position="139"/>
    </location>
</feature>
<feature type="region of interest" description="Disordered" evidence="1">
    <location>
        <begin position="91"/>
        <end position="110"/>
    </location>
</feature>
<reference evidence="2" key="1">
    <citation type="submission" date="2021-02" db="EMBL/GenBank/DDBJ databases">
        <authorList>
            <person name="Nowell W R."/>
        </authorList>
    </citation>
    <scope>NUCLEOTIDE SEQUENCE</scope>
</reference>
<evidence type="ECO:0000313" key="4">
    <source>
        <dbReference type="Proteomes" id="UP000663829"/>
    </source>
</evidence>
<feature type="compositionally biased region" description="Basic and acidic residues" evidence="1">
    <location>
        <begin position="96"/>
        <end position="106"/>
    </location>
</feature>
<name>A0A816AII7_9BILA</name>
<sequence>MVAVTRSAKARQHQSPIASIPIVAGVVEKKCHRNKKKKGESHTVTTTGVPSTSSVITMASPSSPTPVTLFHHQDNNDDNSINDAYQYIDSPSAKSIRIDNDQQDKSDDCDDEELDTMAAWPVIVDEIQWCKTNCGNDRM</sequence>
<keyword evidence="4" id="KW-1185">Reference proteome</keyword>
<accession>A0A816AII7</accession>
<evidence type="ECO:0000313" key="3">
    <source>
        <dbReference type="EMBL" id="CAF4473770.1"/>
    </source>
</evidence>
<gene>
    <name evidence="2" type="ORF">GPM918_LOCUS42230</name>
    <name evidence="3" type="ORF">SRO942_LOCUS43436</name>
</gene>
<organism evidence="2 4">
    <name type="scientific">Didymodactylos carnosus</name>
    <dbReference type="NCBI Taxonomy" id="1234261"/>
    <lineage>
        <taxon>Eukaryota</taxon>
        <taxon>Metazoa</taxon>
        <taxon>Spiralia</taxon>
        <taxon>Gnathifera</taxon>
        <taxon>Rotifera</taxon>
        <taxon>Eurotatoria</taxon>
        <taxon>Bdelloidea</taxon>
        <taxon>Philodinida</taxon>
        <taxon>Philodinidae</taxon>
        <taxon>Didymodactylos</taxon>
    </lineage>
</organism>
<dbReference type="Proteomes" id="UP000663829">
    <property type="component" value="Unassembled WGS sequence"/>
</dbReference>
<proteinExistence type="predicted"/>
<dbReference type="Proteomes" id="UP000681722">
    <property type="component" value="Unassembled WGS sequence"/>
</dbReference>
<feature type="region of interest" description="Disordered" evidence="1">
    <location>
        <begin position="32"/>
        <end position="83"/>
    </location>
</feature>
<feature type="compositionally biased region" description="Low complexity" evidence="1">
    <location>
        <begin position="43"/>
        <end position="57"/>
    </location>
</feature>
<comment type="caution">
    <text evidence="2">The sequence shown here is derived from an EMBL/GenBank/DDBJ whole genome shotgun (WGS) entry which is preliminary data.</text>
</comment>
<protein>
    <submittedName>
        <fullName evidence="2">Uncharacterized protein</fullName>
    </submittedName>
</protein>
<dbReference type="EMBL" id="CAJOBC010101450">
    <property type="protein sequence ID" value="CAF4473770.1"/>
    <property type="molecule type" value="Genomic_DNA"/>
</dbReference>
<dbReference type="AlphaFoldDB" id="A0A816AII7"/>
<evidence type="ECO:0000256" key="1">
    <source>
        <dbReference type="SAM" id="MobiDB-lite"/>
    </source>
</evidence>
<evidence type="ECO:0000313" key="2">
    <source>
        <dbReference type="EMBL" id="CAF1597971.1"/>
    </source>
</evidence>